<organism evidence="8">
    <name type="scientific">Geranium pyrenaicum</name>
    <dbReference type="NCBI Taxonomy" id="379953"/>
    <lineage>
        <taxon>Eukaryota</taxon>
        <taxon>Viridiplantae</taxon>
        <taxon>Streptophyta</taxon>
        <taxon>Embryophyta</taxon>
        <taxon>Tracheophyta</taxon>
        <taxon>Spermatophyta</taxon>
        <taxon>Magnoliopsida</taxon>
        <taxon>eudicotyledons</taxon>
        <taxon>Gunneridae</taxon>
        <taxon>Pentapetalae</taxon>
        <taxon>rosids</taxon>
        <taxon>malvids</taxon>
        <taxon>Geraniales</taxon>
        <taxon>Geraniaceae</taxon>
        <taxon>Geranium</taxon>
    </lineage>
</organism>
<keyword evidence="5" id="KW-0687">Ribonucleoprotein</keyword>
<dbReference type="GO" id="GO:0019843">
    <property type="term" value="F:rRNA binding"/>
    <property type="evidence" value="ECO:0007669"/>
    <property type="project" value="UniProtKB-KW"/>
</dbReference>
<evidence type="ECO:0000256" key="1">
    <source>
        <dbReference type="ARBA" id="ARBA00007698"/>
    </source>
</evidence>
<evidence type="ECO:0000256" key="3">
    <source>
        <dbReference type="ARBA" id="ARBA00022884"/>
    </source>
</evidence>
<dbReference type="CDD" id="cd07026">
    <property type="entry name" value="Ribosomal_L20"/>
    <property type="match status" value="1"/>
</dbReference>
<evidence type="ECO:0000256" key="7">
    <source>
        <dbReference type="ARBA" id="ARBA00035420"/>
    </source>
</evidence>
<dbReference type="GO" id="GO:0006412">
    <property type="term" value="P:translation"/>
    <property type="evidence" value="ECO:0007669"/>
    <property type="project" value="InterPro"/>
</dbReference>
<dbReference type="Gene3D" id="6.10.160.10">
    <property type="match status" value="1"/>
</dbReference>
<dbReference type="PANTHER" id="PTHR10986">
    <property type="entry name" value="39S RIBOSOMAL PROTEIN L20"/>
    <property type="match status" value="1"/>
</dbReference>
<dbReference type="GO" id="GO:0005840">
    <property type="term" value="C:ribosome"/>
    <property type="evidence" value="ECO:0007669"/>
    <property type="project" value="UniProtKB-KW"/>
</dbReference>
<geneLocation type="plastid" evidence="8"/>
<sequence>MSLFASGARGACSNLTRVIAQKLAKALASAYRDRARQKRDFRGLWITRINGVIRKNAILSSFCKKAVLSSFCKNAALDTYSRFICNIYKEQLVLNRKMLAQIAISNRNCIDTIYRSLNWQLFFENLPYCNYRKIGNSFILTLFNSIKLQIAVT</sequence>
<proteinExistence type="inferred from homology"/>
<evidence type="ECO:0000256" key="5">
    <source>
        <dbReference type="ARBA" id="ARBA00023274"/>
    </source>
</evidence>
<name>A0A2K9RNQ5_9ROSI</name>
<keyword evidence="2" id="KW-0699">rRNA-binding</keyword>
<evidence type="ECO:0000256" key="4">
    <source>
        <dbReference type="ARBA" id="ARBA00022980"/>
    </source>
</evidence>
<evidence type="ECO:0000313" key="8">
    <source>
        <dbReference type="EMBL" id="AUT83733.1"/>
    </source>
</evidence>
<accession>A0A2K9RNQ5</accession>
<keyword evidence="4 8" id="KW-0689">Ribosomal protein</keyword>
<evidence type="ECO:0000256" key="2">
    <source>
        <dbReference type="ARBA" id="ARBA00022730"/>
    </source>
</evidence>
<dbReference type="InterPro" id="IPR049946">
    <property type="entry name" value="RIBOSOMAL_L20_CS"/>
</dbReference>
<dbReference type="SUPFAM" id="SSF74731">
    <property type="entry name" value="Ribosomal protein L20"/>
    <property type="match status" value="1"/>
</dbReference>
<dbReference type="InterPro" id="IPR035566">
    <property type="entry name" value="Ribosomal_protein_bL20_C"/>
</dbReference>
<dbReference type="EMBL" id="KY562726">
    <property type="protein sequence ID" value="AUT83733.1"/>
    <property type="molecule type" value="Genomic_DNA"/>
</dbReference>
<dbReference type="PROSITE" id="PS00937">
    <property type="entry name" value="RIBOSOMAL_L20"/>
    <property type="match status" value="1"/>
</dbReference>
<evidence type="ECO:0000256" key="6">
    <source>
        <dbReference type="ARBA" id="ARBA00035295"/>
    </source>
</evidence>
<dbReference type="GO" id="GO:0003735">
    <property type="term" value="F:structural constituent of ribosome"/>
    <property type="evidence" value="ECO:0007669"/>
    <property type="project" value="InterPro"/>
</dbReference>
<dbReference type="Gene3D" id="1.10.1900.20">
    <property type="entry name" value="Ribosomal protein L20"/>
    <property type="match status" value="1"/>
</dbReference>
<protein>
    <recommendedName>
        <fullName evidence="6">Large ribosomal subunit protein bL20c</fullName>
    </recommendedName>
    <alternativeName>
        <fullName evidence="7">50S ribosomal protein L20, chloroplastic</fullName>
    </alternativeName>
</protein>
<reference evidence="8" key="1">
    <citation type="journal article" date="2018" name="J. ISSAAS">
        <title>Mutation rates in seeds and seed-banking influence substitution rates across the angiosperm phylogeny.</title>
        <authorList>
            <person name="Dann M."/>
            <person name="Bellot S."/>
            <person name="Schepella S."/>
            <person name="Schaefer H."/>
            <person name="Tellier A."/>
        </authorList>
    </citation>
    <scope>NUCLEOTIDE SEQUENCE</scope>
</reference>
<dbReference type="GO" id="GO:1990904">
    <property type="term" value="C:ribonucleoprotein complex"/>
    <property type="evidence" value="ECO:0007669"/>
    <property type="project" value="UniProtKB-KW"/>
</dbReference>
<keyword evidence="8" id="KW-0934">Plastid</keyword>
<dbReference type="InterPro" id="IPR005813">
    <property type="entry name" value="Ribosomal_bL20"/>
</dbReference>
<comment type="similarity">
    <text evidence="1">Belongs to the bacterial ribosomal protein bL20 family.</text>
</comment>
<dbReference type="AlphaFoldDB" id="A0A2K9RNQ5"/>
<dbReference type="Pfam" id="PF00453">
    <property type="entry name" value="Ribosomal_L20"/>
    <property type="match status" value="1"/>
</dbReference>
<keyword evidence="3" id="KW-0694">RNA-binding</keyword>